<sequence length="137" mass="15835">MEGERGLDKDGDEGEWTTMRSRRMKVNKLASGHDNTTIKEFQIFFTNFSNGFGENAMRNIIEDGHVREIVILGKHNKSGQHFWFVTFRSVRDVVGVEEVIGWNLDWYLQIIGKHQTIQAEMIIRFVKKGMSLSKSSI</sequence>
<keyword evidence="2" id="KW-1185">Reference proteome</keyword>
<organism evidence="1 2">
    <name type="scientific">Psophocarpus tetragonolobus</name>
    <name type="common">Winged bean</name>
    <name type="synonym">Dolichos tetragonolobus</name>
    <dbReference type="NCBI Taxonomy" id="3891"/>
    <lineage>
        <taxon>Eukaryota</taxon>
        <taxon>Viridiplantae</taxon>
        <taxon>Streptophyta</taxon>
        <taxon>Embryophyta</taxon>
        <taxon>Tracheophyta</taxon>
        <taxon>Spermatophyta</taxon>
        <taxon>Magnoliopsida</taxon>
        <taxon>eudicotyledons</taxon>
        <taxon>Gunneridae</taxon>
        <taxon>Pentapetalae</taxon>
        <taxon>rosids</taxon>
        <taxon>fabids</taxon>
        <taxon>Fabales</taxon>
        <taxon>Fabaceae</taxon>
        <taxon>Papilionoideae</taxon>
        <taxon>50 kb inversion clade</taxon>
        <taxon>NPAAA clade</taxon>
        <taxon>indigoferoid/millettioid clade</taxon>
        <taxon>Phaseoleae</taxon>
        <taxon>Psophocarpus</taxon>
    </lineage>
</organism>
<name>A0AAN9XQB7_PSOTE</name>
<dbReference type="AlphaFoldDB" id="A0AAN9XQB7"/>
<dbReference type="Proteomes" id="UP001386955">
    <property type="component" value="Unassembled WGS sequence"/>
</dbReference>
<gene>
    <name evidence="1" type="ORF">VNO78_05283</name>
</gene>
<reference evidence="1 2" key="1">
    <citation type="submission" date="2024-01" db="EMBL/GenBank/DDBJ databases">
        <title>The genomes of 5 underutilized Papilionoideae crops provide insights into root nodulation and disease resistanc.</title>
        <authorList>
            <person name="Jiang F."/>
        </authorList>
    </citation>
    <scope>NUCLEOTIDE SEQUENCE [LARGE SCALE GENOMIC DNA]</scope>
    <source>
        <strain evidence="1">DUOXIRENSHENG_FW03</strain>
        <tissue evidence="1">Leaves</tissue>
    </source>
</reference>
<evidence type="ECO:0000313" key="1">
    <source>
        <dbReference type="EMBL" id="KAK7404407.1"/>
    </source>
</evidence>
<comment type="caution">
    <text evidence="1">The sequence shown here is derived from an EMBL/GenBank/DDBJ whole genome shotgun (WGS) entry which is preliminary data.</text>
</comment>
<accession>A0AAN9XQB7</accession>
<dbReference type="EMBL" id="JAYMYS010000002">
    <property type="protein sequence ID" value="KAK7404407.1"/>
    <property type="molecule type" value="Genomic_DNA"/>
</dbReference>
<protein>
    <submittedName>
        <fullName evidence="1">Uncharacterized protein</fullName>
    </submittedName>
</protein>
<evidence type="ECO:0000313" key="2">
    <source>
        <dbReference type="Proteomes" id="UP001386955"/>
    </source>
</evidence>
<proteinExistence type="predicted"/>